<feature type="domain" description="PH" evidence="2">
    <location>
        <begin position="124"/>
        <end position="224"/>
    </location>
</feature>
<feature type="compositionally biased region" description="Pro residues" evidence="1">
    <location>
        <begin position="303"/>
        <end position="315"/>
    </location>
</feature>
<dbReference type="Gene3D" id="2.30.29.30">
    <property type="entry name" value="Pleckstrin-homology domain (PH domain)/Phosphotyrosine-binding domain (PTB)"/>
    <property type="match status" value="1"/>
</dbReference>
<reference evidence="3 4" key="1">
    <citation type="submission" date="2016-03" db="EMBL/GenBank/DDBJ databases">
        <title>Choanephora cucurbitarum.</title>
        <authorList>
            <person name="Min B."/>
            <person name="Park H."/>
            <person name="Park J.-H."/>
            <person name="Shin H.-D."/>
            <person name="Choi I.-G."/>
        </authorList>
    </citation>
    <scope>NUCLEOTIDE SEQUENCE [LARGE SCALE GENOMIC DNA]</scope>
    <source>
        <strain evidence="3 4">KUS-F28377</strain>
    </source>
</reference>
<comment type="caution">
    <text evidence="3">The sequence shown here is derived from an EMBL/GenBank/DDBJ whole genome shotgun (WGS) entry which is preliminary data.</text>
</comment>
<organism evidence="3 4">
    <name type="scientific">Choanephora cucurbitarum</name>
    <dbReference type="NCBI Taxonomy" id="101091"/>
    <lineage>
        <taxon>Eukaryota</taxon>
        <taxon>Fungi</taxon>
        <taxon>Fungi incertae sedis</taxon>
        <taxon>Mucoromycota</taxon>
        <taxon>Mucoromycotina</taxon>
        <taxon>Mucoromycetes</taxon>
        <taxon>Mucorales</taxon>
        <taxon>Mucorineae</taxon>
        <taxon>Choanephoraceae</taxon>
        <taxon>Choanephoroideae</taxon>
        <taxon>Choanephora</taxon>
    </lineage>
</organism>
<evidence type="ECO:0000256" key="1">
    <source>
        <dbReference type="SAM" id="MobiDB-lite"/>
    </source>
</evidence>
<dbReference type="InParanoid" id="A0A1C7MYM8"/>
<dbReference type="OrthoDB" id="185175at2759"/>
<protein>
    <recommendedName>
        <fullName evidence="2">PH domain-containing protein</fullName>
    </recommendedName>
</protein>
<gene>
    <name evidence="3" type="ORF">A0J61_09999</name>
</gene>
<dbReference type="STRING" id="101091.A0A1C7MYM8"/>
<dbReference type="SUPFAM" id="SSF50729">
    <property type="entry name" value="PH domain-like"/>
    <property type="match status" value="1"/>
</dbReference>
<name>A0A1C7MYM8_9FUNG</name>
<sequence length="328" mass="37512">MEFPPTIKDKELFRLSINSQSSDTTTTTNTSSQRLSVASLEEDAYNASSLHNPSSLSPSSRYLLSGFSTSENLRNKVLSRFYPSSSSSQRHQKSLSDPYIHTTMEDTINSIEPWCMSAKTALESCMLSGWMQKYETPTFAFSRSWKPRMFVLLDRILFVFKSNKLTNPAREYFVLTEDTFVFVTEEFKKGYVIELRKPLCKWFIRCESIDQMKQWLEAMKKIVACIKIGYDGLLNEAILKSITLTDDYRILIPSHIKKSYRQSLPLSLDCQLSRQGSLQPKKKKGKRQSLAEIPDWESTIPSQLPPPTTKPPPVPLAYNNDLPTVSED</sequence>
<dbReference type="Proteomes" id="UP000093000">
    <property type="component" value="Unassembled WGS sequence"/>
</dbReference>
<dbReference type="InterPro" id="IPR011993">
    <property type="entry name" value="PH-like_dom_sf"/>
</dbReference>
<keyword evidence="4" id="KW-1185">Reference proteome</keyword>
<dbReference type="Pfam" id="PF00169">
    <property type="entry name" value="PH"/>
    <property type="match status" value="1"/>
</dbReference>
<dbReference type="CDD" id="cd00821">
    <property type="entry name" value="PH"/>
    <property type="match status" value="1"/>
</dbReference>
<accession>A0A1C7MYM8</accession>
<evidence type="ECO:0000313" key="4">
    <source>
        <dbReference type="Proteomes" id="UP000093000"/>
    </source>
</evidence>
<evidence type="ECO:0000313" key="3">
    <source>
        <dbReference type="EMBL" id="OBZ81950.1"/>
    </source>
</evidence>
<feature type="region of interest" description="Disordered" evidence="1">
    <location>
        <begin position="275"/>
        <end position="328"/>
    </location>
</feature>
<proteinExistence type="predicted"/>
<dbReference type="AlphaFoldDB" id="A0A1C7MYM8"/>
<evidence type="ECO:0000259" key="2">
    <source>
        <dbReference type="PROSITE" id="PS50003"/>
    </source>
</evidence>
<dbReference type="InterPro" id="IPR001849">
    <property type="entry name" value="PH_domain"/>
</dbReference>
<dbReference type="SMART" id="SM00233">
    <property type="entry name" value="PH"/>
    <property type="match status" value="1"/>
</dbReference>
<dbReference type="EMBL" id="LUGH01000998">
    <property type="protein sequence ID" value="OBZ81950.1"/>
    <property type="molecule type" value="Genomic_DNA"/>
</dbReference>
<dbReference type="PROSITE" id="PS50003">
    <property type="entry name" value="PH_DOMAIN"/>
    <property type="match status" value="1"/>
</dbReference>